<dbReference type="SUPFAM" id="SSF52374">
    <property type="entry name" value="Nucleotidylyl transferase"/>
    <property type="match status" value="1"/>
</dbReference>
<sequence>MSHTALAPNPELVPEETLIAPHGGVLKELYLSPAEAEALKQRSVRLPGVDLNTRQLCDLELLLSGAFSPLEGFLGRRDYDRVVEELRLADGTLWPIPITLDVDEAFAAQLSTGSEVALRDSQGVPLAVLDVHDVYWPDRLHEAKRVFGTTDRLHPGVAELLDRTKPVALGGRVRGIQQPAHYDFGELRDTPRSLREWFVSNGWSRIVAFQTRNPMHRAHRELTQRAAQLVGAKLLIQPSVGRTKPGDVDHYTRVRCIRALLPHYPADSVKLSLLPLAMRMGGPREALWHAIIRKNYGASHFIVGRDHAGPGKDSNGQPFYGPFDAQTLLEQHQDELGIQVVPFPAMVYAANRDSYLPSTEVAADDEVRDISGTQLRQHLHEGSEIPSWFSFPDVVKILRERHPVHAPRGFALFFTGLSGAGKSTIAQAVIAQLLEHTSRPVTVLDGDEVRKHLSRGLGFSREDRAANVTRIGYVASEIVRHGGIAVCAPIAPYADARAESRALVEAHGDFIEIHVATTLEVCEARDRKGLYAQARAGKITQFTGISDPYEAPEQPELRIDGNAAEPTALARQVLALLRNKGLIEG</sequence>
<dbReference type="GO" id="GO:0004020">
    <property type="term" value="F:adenylylsulfate kinase activity"/>
    <property type="evidence" value="ECO:0007669"/>
    <property type="project" value="UniProtKB-UniRule"/>
</dbReference>
<feature type="domain" description="APS kinase" evidence="9">
    <location>
        <begin position="408"/>
        <end position="560"/>
    </location>
</feature>
<evidence type="ECO:0000256" key="3">
    <source>
        <dbReference type="ARBA" id="ARBA00022679"/>
    </source>
</evidence>
<evidence type="ECO:0000256" key="7">
    <source>
        <dbReference type="ARBA" id="ARBA00049370"/>
    </source>
</evidence>
<name>A0A502CEK4_9GAMM</name>
<comment type="caution">
    <text evidence="12">The sequence shown here is derived from an EMBL/GenBank/DDBJ whole genome shotgun (WGS) entry which is preliminary data.</text>
</comment>
<dbReference type="GO" id="GO:0010134">
    <property type="term" value="P:sulfate assimilation via adenylyl sulfate reduction"/>
    <property type="evidence" value="ECO:0007669"/>
    <property type="project" value="TreeGrafter"/>
</dbReference>
<keyword evidence="4 12" id="KW-0548">Nucleotidyltransferase</keyword>
<dbReference type="RefSeq" id="WP_140651044.1">
    <property type="nucleotide sequence ID" value="NZ_RCZO01000003.1"/>
</dbReference>
<evidence type="ECO:0000259" key="11">
    <source>
        <dbReference type="Pfam" id="PF14306"/>
    </source>
</evidence>
<feature type="domain" description="ATP-sulfurylase PUA-like" evidence="11">
    <location>
        <begin position="19"/>
        <end position="177"/>
    </location>
</feature>
<dbReference type="Proteomes" id="UP000319486">
    <property type="component" value="Unassembled WGS sequence"/>
</dbReference>
<accession>A0A502CEK4</accession>
<dbReference type="UniPathway" id="UPA00140">
    <property type="reaction ID" value="UER00205"/>
</dbReference>
<comment type="caution">
    <text evidence="8">Lacks conserved residue(s) required for the propagation of feature annotation.</text>
</comment>
<evidence type="ECO:0000256" key="5">
    <source>
        <dbReference type="ARBA" id="ARBA00022741"/>
    </source>
</evidence>
<dbReference type="GO" id="GO:0070814">
    <property type="term" value="P:hydrogen sulfide biosynthetic process"/>
    <property type="evidence" value="ECO:0007669"/>
    <property type="project" value="UniProtKB-UniRule"/>
</dbReference>
<dbReference type="Pfam" id="PF01583">
    <property type="entry name" value="APS_kinase"/>
    <property type="match status" value="1"/>
</dbReference>
<evidence type="ECO:0000256" key="8">
    <source>
        <dbReference type="HAMAP-Rule" id="MF_00065"/>
    </source>
</evidence>
<dbReference type="EC" id="2.7.1.25" evidence="8"/>
<evidence type="ECO:0000256" key="6">
    <source>
        <dbReference type="ARBA" id="ARBA00022840"/>
    </source>
</evidence>
<dbReference type="FunFam" id="3.40.50.300:FF:000802">
    <property type="entry name" value="Sulfate adenylyltransferase"/>
    <property type="match status" value="1"/>
</dbReference>
<proteinExistence type="inferred from homology"/>
<reference evidence="12 13" key="1">
    <citation type="journal article" date="2019" name="Environ. Microbiol.">
        <title>Species interactions and distinct microbial communities in high Arctic permafrost affected cryosols are associated with the CH4 and CO2 gas fluxes.</title>
        <authorList>
            <person name="Altshuler I."/>
            <person name="Hamel J."/>
            <person name="Turney S."/>
            <person name="Magnuson E."/>
            <person name="Levesque R."/>
            <person name="Greer C."/>
            <person name="Whyte L.G."/>
        </authorList>
    </citation>
    <scope>NUCLEOTIDE SEQUENCE [LARGE SCALE GENOMIC DNA]</scope>
    <source>
        <strain evidence="12 13">S13Y</strain>
    </source>
</reference>
<dbReference type="InterPro" id="IPR015947">
    <property type="entry name" value="PUA-like_sf"/>
</dbReference>
<gene>
    <name evidence="8" type="primary">cysC</name>
    <name evidence="12" type="ORF">EAH88_07620</name>
</gene>
<feature type="binding site" evidence="8">
    <location>
        <begin position="416"/>
        <end position="423"/>
    </location>
    <ligand>
        <name>ATP</name>
        <dbReference type="ChEBI" id="CHEBI:30616"/>
    </ligand>
</feature>
<evidence type="ECO:0000259" key="9">
    <source>
        <dbReference type="Pfam" id="PF01583"/>
    </source>
</evidence>
<dbReference type="Gene3D" id="3.10.400.10">
    <property type="entry name" value="Sulfate adenylyltransferase"/>
    <property type="match status" value="1"/>
</dbReference>
<dbReference type="PANTHER" id="PTHR42700:SF1">
    <property type="entry name" value="SULFATE ADENYLYLTRANSFERASE"/>
    <property type="match status" value="1"/>
</dbReference>
<dbReference type="NCBIfam" id="NF004040">
    <property type="entry name" value="PRK05537.1"/>
    <property type="match status" value="1"/>
</dbReference>
<dbReference type="InterPro" id="IPR024951">
    <property type="entry name" value="Sulfurylase_cat_dom"/>
</dbReference>
<keyword evidence="8" id="KW-0597">Phosphoprotein</keyword>
<dbReference type="CDD" id="cd00517">
    <property type="entry name" value="ATPS"/>
    <property type="match status" value="1"/>
</dbReference>
<keyword evidence="5 8" id="KW-0547">Nucleotide-binding</keyword>
<dbReference type="HAMAP" id="MF_00065">
    <property type="entry name" value="Adenylyl_sulf_kinase"/>
    <property type="match status" value="1"/>
</dbReference>
<dbReference type="Pfam" id="PF14306">
    <property type="entry name" value="PUA_2"/>
    <property type="match status" value="1"/>
</dbReference>
<dbReference type="InterPro" id="IPR014729">
    <property type="entry name" value="Rossmann-like_a/b/a_fold"/>
</dbReference>
<comment type="catalytic activity">
    <reaction evidence="1 8">
        <text>adenosine 5'-phosphosulfate + ATP = 3'-phosphoadenylyl sulfate + ADP + H(+)</text>
        <dbReference type="Rhea" id="RHEA:24152"/>
        <dbReference type="ChEBI" id="CHEBI:15378"/>
        <dbReference type="ChEBI" id="CHEBI:30616"/>
        <dbReference type="ChEBI" id="CHEBI:58243"/>
        <dbReference type="ChEBI" id="CHEBI:58339"/>
        <dbReference type="ChEBI" id="CHEBI:456216"/>
        <dbReference type="EC" id="2.7.1.25"/>
    </reaction>
</comment>
<dbReference type="NCBIfam" id="TIGR00339">
    <property type="entry name" value="sopT"/>
    <property type="match status" value="1"/>
</dbReference>
<keyword evidence="13" id="KW-1185">Reference proteome</keyword>
<dbReference type="InterPro" id="IPR059117">
    <property type="entry name" value="APS_kinase_dom"/>
</dbReference>
<dbReference type="AlphaFoldDB" id="A0A502CEK4"/>
<evidence type="ECO:0000313" key="12">
    <source>
        <dbReference type="EMBL" id="TPG10216.1"/>
    </source>
</evidence>
<dbReference type="EMBL" id="RCZO01000003">
    <property type="protein sequence ID" value="TPG10216.1"/>
    <property type="molecule type" value="Genomic_DNA"/>
</dbReference>
<dbReference type="GO" id="GO:0004781">
    <property type="term" value="F:sulfate adenylyltransferase (ATP) activity"/>
    <property type="evidence" value="ECO:0007669"/>
    <property type="project" value="UniProtKB-EC"/>
</dbReference>
<dbReference type="NCBIfam" id="NF003013">
    <property type="entry name" value="PRK03846.1"/>
    <property type="match status" value="1"/>
</dbReference>
<dbReference type="NCBIfam" id="TIGR00455">
    <property type="entry name" value="apsK"/>
    <property type="match status" value="1"/>
</dbReference>
<evidence type="ECO:0000313" key="13">
    <source>
        <dbReference type="Proteomes" id="UP000319486"/>
    </source>
</evidence>
<keyword evidence="6 8" id="KW-0067">ATP-binding</keyword>
<feature type="domain" description="Sulphate adenylyltransferase catalytic" evidence="10">
    <location>
        <begin position="186"/>
        <end position="400"/>
    </location>
</feature>
<organism evidence="12 13">
    <name type="scientific">Rhodanobacter glycinis</name>
    <dbReference type="NCBI Taxonomy" id="582702"/>
    <lineage>
        <taxon>Bacteria</taxon>
        <taxon>Pseudomonadati</taxon>
        <taxon>Pseudomonadota</taxon>
        <taxon>Gammaproteobacteria</taxon>
        <taxon>Lysobacterales</taxon>
        <taxon>Rhodanobacteraceae</taxon>
        <taxon>Rhodanobacter</taxon>
    </lineage>
</organism>
<comment type="function">
    <text evidence="8">Catalyzes the synthesis of activated sulfate.</text>
</comment>
<evidence type="ECO:0000259" key="10">
    <source>
        <dbReference type="Pfam" id="PF01747"/>
    </source>
</evidence>
<dbReference type="InterPro" id="IPR027417">
    <property type="entry name" value="P-loop_NTPase"/>
</dbReference>
<comment type="catalytic activity">
    <reaction evidence="7">
        <text>sulfate + ATP + H(+) = adenosine 5'-phosphosulfate + diphosphate</text>
        <dbReference type="Rhea" id="RHEA:18133"/>
        <dbReference type="ChEBI" id="CHEBI:15378"/>
        <dbReference type="ChEBI" id="CHEBI:16189"/>
        <dbReference type="ChEBI" id="CHEBI:30616"/>
        <dbReference type="ChEBI" id="CHEBI:33019"/>
        <dbReference type="ChEBI" id="CHEBI:58243"/>
        <dbReference type="EC" id="2.7.7.4"/>
    </reaction>
</comment>
<dbReference type="InterPro" id="IPR002891">
    <property type="entry name" value="APS"/>
</dbReference>
<dbReference type="Gene3D" id="3.40.50.620">
    <property type="entry name" value="HUPs"/>
    <property type="match status" value="1"/>
</dbReference>
<keyword evidence="8 12" id="KW-0418">Kinase</keyword>
<comment type="similarity">
    <text evidence="8">Belongs to the APS kinase family.</text>
</comment>
<dbReference type="SUPFAM" id="SSF52540">
    <property type="entry name" value="P-loop containing nucleoside triphosphate hydrolases"/>
    <property type="match status" value="1"/>
</dbReference>
<evidence type="ECO:0000256" key="4">
    <source>
        <dbReference type="ARBA" id="ARBA00022695"/>
    </source>
</evidence>
<dbReference type="GO" id="GO:0005524">
    <property type="term" value="F:ATP binding"/>
    <property type="evidence" value="ECO:0007669"/>
    <property type="project" value="UniProtKB-UniRule"/>
</dbReference>
<dbReference type="Gene3D" id="3.40.50.300">
    <property type="entry name" value="P-loop containing nucleotide triphosphate hydrolases"/>
    <property type="match status" value="1"/>
</dbReference>
<dbReference type="InterPro" id="IPR002650">
    <property type="entry name" value="Sulphate_adenylyltransferase"/>
</dbReference>
<evidence type="ECO:0000256" key="2">
    <source>
        <dbReference type="ARBA" id="ARBA00004806"/>
    </source>
</evidence>
<dbReference type="InterPro" id="IPR050512">
    <property type="entry name" value="Sulf_AdTrans/APS_kinase"/>
</dbReference>
<dbReference type="SUPFAM" id="SSF88697">
    <property type="entry name" value="PUA domain-like"/>
    <property type="match status" value="1"/>
</dbReference>
<protein>
    <recommendedName>
        <fullName evidence="8">Adenylyl-sulfate kinase</fullName>
        <ecNumber evidence="8">2.7.1.25</ecNumber>
    </recommendedName>
    <alternativeName>
        <fullName evidence="8">APS kinase</fullName>
    </alternativeName>
    <alternativeName>
        <fullName evidence="8">ATP adenosine-5'-phosphosulfate 3'-phosphotransferase</fullName>
    </alternativeName>
    <alternativeName>
        <fullName evidence="8">Adenosine-5'-phosphosulfate kinase</fullName>
    </alternativeName>
</protein>
<dbReference type="Pfam" id="PF01747">
    <property type="entry name" value="ATP-sulfurylase"/>
    <property type="match status" value="1"/>
</dbReference>
<keyword evidence="3 8" id="KW-0808">Transferase</keyword>
<dbReference type="InterPro" id="IPR025980">
    <property type="entry name" value="ATP-Sase_PUA-like_dom"/>
</dbReference>
<dbReference type="PANTHER" id="PTHR42700">
    <property type="entry name" value="SULFATE ADENYLYLTRANSFERASE"/>
    <property type="match status" value="1"/>
</dbReference>
<dbReference type="GO" id="GO:0019379">
    <property type="term" value="P:sulfate assimilation, phosphoadenylyl sulfate reduction by phosphoadenylyl-sulfate reductase (thioredoxin)"/>
    <property type="evidence" value="ECO:0007669"/>
    <property type="project" value="TreeGrafter"/>
</dbReference>
<evidence type="ECO:0000256" key="1">
    <source>
        <dbReference type="ARBA" id="ARBA00001823"/>
    </source>
</evidence>
<dbReference type="GO" id="GO:0005737">
    <property type="term" value="C:cytoplasm"/>
    <property type="evidence" value="ECO:0007669"/>
    <property type="project" value="TreeGrafter"/>
</dbReference>
<dbReference type="CDD" id="cd02027">
    <property type="entry name" value="APSK"/>
    <property type="match status" value="1"/>
</dbReference>
<comment type="pathway">
    <text evidence="2 8">Sulfur metabolism; hydrogen sulfide biosynthesis; sulfite from sulfate: step 2/3.</text>
</comment>